<dbReference type="AlphaFoldDB" id="A0A8S1JDH6"/>
<dbReference type="PANTHER" id="PTHR31809">
    <property type="entry name" value="BUD13 HOMOLOG"/>
    <property type="match status" value="1"/>
</dbReference>
<protein>
    <recommendedName>
        <fullName evidence="5">BUD13 homolog</fullName>
    </recommendedName>
</protein>
<feature type="compositionally biased region" description="Basic and acidic residues" evidence="2">
    <location>
        <begin position="8"/>
        <end position="24"/>
    </location>
</feature>
<comment type="caution">
    <text evidence="3">The sequence shown here is derived from an EMBL/GenBank/DDBJ whole genome shotgun (WGS) entry which is preliminary data.</text>
</comment>
<comment type="similarity">
    <text evidence="1">Belongs to the CWC26 family.</text>
</comment>
<name>A0A8S1JDH6_9CHLO</name>
<dbReference type="InterPro" id="IPR051112">
    <property type="entry name" value="CWC26_splicing_factor"/>
</dbReference>
<feature type="compositionally biased region" description="Basic and acidic residues" evidence="2">
    <location>
        <begin position="91"/>
        <end position="104"/>
    </location>
</feature>
<sequence>MFEGMSVLRKEERERSGPSEEAKALSRYLESKYAGGDARAKKVKKKKRARQNITVRDMDVSGFEAGAGGAGSDGEDEKDEAPVIANPEEAELLKRQTEKAKRYYEVGNGGAGWTKMDQDNGEDGAMLHRKRKPRHDSPDQSPQRRKSVRHDSPDQSPPRRKAARHDSQDPSPPRRKAVRHDSPDQSPPRRRAVRHDSPDLSPPRRKAARHNSPDLSPPRRKAVRHDSPDQSPPRRKATRHYSPDQSPPRRKGARRASADLSPPRRKAARHDSTDLSLPRTRGDRQEGGTLITHRHGTKRPPAMADGTTAGMVSGQQLRQDLEKKRRQDKARLLALDAGQTGEGAETVYRDAHGRRMSLEELKEKRAKEQKQREEQETAPWGSGLLQQREMERRRVEMQREAAKPFARSRDDKDLDEMYRTRTRFGDPMAQFTKKRQLTDEELAPPVITDSMRQFMNKSGFVVPQDVPPYSWLKRGVAPPTNRYNIRPGRHWDGVVRTNGFEQEFLKQLNEKKALEKEAMMWSVEDM</sequence>
<dbReference type="Proteomes" id="UP000708148">
    <property type="component" value="Unassembled WGS sequence"/>
</dbReference>
<dbReference type="GO" id="GO:0070274">
    <property type="term" value="C:RES complex"/>
    <property type="evidence" value="ECO:0007669"/>
    <property type="project" value="TreeGrafter"/>
</dbReference>
<proteinExistence type="inferred from homology"/>
<evidence type="ECO:0000313" key="3">
    <source>
        <dbReference type="EMBL" id="CAD7705212.1"/>
    </source>
</evidence>
<organism evidence="3 4">
    <name type="scientific">Ostreobium quekettii</name>
    <dbReference type="NCBI Taxonomy" id="121088"/>
    <lineage>
        <taxon>Eukaryota</taxon>
        <taxon>Viridiplantae</taxon>
        <taxon>Chlorophyta</taxon>
        <taxon>core chlorophytes</taxon>
        <taxon>Ulvophyceae</taxon>
        <taxon>TCBD clade</taxon>
        <taxon>Bryopsidales</taxon>
        <taxon>Ostreobineae</taxon>
        <taxon>Ostreobiaceae</taxon>
        <taxon>Ostreobium</taxon>
    </lineage>
</organism>
<keyword evidence="4" id="KW-1185">Reference proteome</keyword>
<feature type="compositionally biased region" description="Basic residues" evidence="2">
    <location>
        <begin position="41"/>
        <end position="50"/>
    </location>
</feature>
<evidence type="ECO:0000256" key="1">
    <source>
        <dbReference type="ARBA" id="ARBA00011069"/>
    </source>
</evidence>
<dbReference type="GO" id="GO:0000398">
    <property type="term" value="P:mRNA splicing, via spliceosome"/>
    <property type="evidence" value="ECO:0007669"/>
    <property type="project" value="TreeGrafter"/>
</dbReference>
<dbReference type="Pfam" id="PF09736">
    <property type="entry name" value="Bud13"/>
    <property type="match status" value="1"/>
</dbReference>
<dbReference type="EMBL" id="CAJHUC010003049">
    <property type="protein sequence ID" value="CAD7705212.1"/>
    <property type="molecule type" value="Genomic_DNA"/>
</dbReference>
<feature type="region of interest" description="Disordered" evidence="2">
    <location>
        <begin position="39"/>
        <end position="325"/>
    </location>
</feature>
<evidence type="ECO:0000256" key="2">
    <source>
        <dbReference type="SAM" id="MobiDB-lite"/>
    </source>
</evidence>
<dbReference type="PANTHER" id="PTHR31809:SF0">
    <property type="entry name" value="BUD13 HOMOLOG"/>
    <property type="match status" value="1"/>
</dbReference>
<dbReference type="InterPro" id="IPR018609">
    <property type="entry name" value="Bud13"/>
</dbReference>
<feature type="region of interest" description="Disordered" evidence="2">
    <location>
        <begin position="1"/>
        <end position="24"/>
    </location>
</feature>
<evidence type="ECO:0008006" key="5">
    <source>
        <dbReference type="Google" id="ProtNLM"/>
    </source>
</evidence>
<gene>
    <name evidence="3" type="ORF">OSTQU699_LOCUS10567</name>
</gene>
<accession>A0A8S1JDH6</accession>
<reference evidence="3" key="1">
    <citation type="submission" date="2020-12" db="EMBL/GenBank/DDBJ databases">
        <authorList>
            <person name="Iha C."/>
        </authorList>
    </citation>
    <scope>NUCLEOTIDE SEQUENCE</scope>
</reference>
<dbReference type="GO" id="GO:0003723">
    <property type="term" value="F:RNA binding"/>
    <property type="evidence" value="ECO:0007669"/>
    <property type="project" value="TreeGrafter"/>
</dbReference>
<dbReference type="OrthoDB" id="6022at2759"/>
<evidence type="ECO:0000313" key="4">
    <source>
        <dbReference type="Proteomes" id="UP000708148"/>
    </source>
</evidence>
<dbReference type="GO" id="GO:0005684">
    <property type="term" value="C:U2-type spliceosomal complex"/>
    <property type="evidence" value="ECO:0007669"/>
    <property type="project" value="TreeGrafter"/>
</dbReference>